<sequence length="311" mass="33507">MADLLSLLAVFLMLFFMGMVILRTGLYQISYEKTKYFLENFTNNIFLGILTGLVATAILQSSSLVTVLTISFVSLGVLSFKNSIGVVLGANIGTTVTGELLAFSDILPETAFIIIGAFLLFINHRVAFSLGAILVGLGSIFVALNGFSSLAQPLAQLPLLKEAFNYSSQNPYSGVLIGIVISSLIQSSSATIGITMSFLDEEVLTLASSIAIVLGANIGTCITALLAGLGTSKEAKLVAFAHIWFNIIGVLIFLPFLTSLTDLTQLLSTNLKEQLAHFSVLFNVAAVIIFLPFISYFQRFIERVYYNPLKG</sequence>
<dbReference type="GO" id="GO:0005436">
    <property type="term" value="F:sodium:phosphate symporter activity"/>
    <property type="evidence" value="ECO:0007669"/>
    <property type="project" value="InterPro"/>
</dbReference>
<dbReference type="RefSeq" id="WP_272444523.1">
    <property type="nucleotide sequence ID" value="NZ_JAMQKC010000001.1"/>
</dbReference>
<feature type="transmembrane region" description="Helical" evidence="6">
    <location>
        <begin position="41"/>
        <end position="59"/>
    </location>
</feature>
<dbReference type="InterPro" id="IPR004633">
    <property type="entry name" value="NaPi_cotrn-rel/YqeW-like"/>
</dbReference>
<evidence type="ECO:0000256" key="4">
    <source>
        <dbReference type="ARBA" id="ARBA00022989"/>
    </source>
</evidence>
<dbReference type="EMBL" id="JAMQKC010000001">
    <property type="protein sequence ID" value="MDC3415565.1"/>
    <property type="molecule type" value="Genomic_DNA"/>
</dbReference>
<dbReference type="GO" id="GO:0044341">
    <property type="term" value="P:sodium-dependent phosphate transport"/>
    <property type="evidence" value="ECO:0007669"/>
    <property type="project" value="InterPro"/>
</dbReference>
<comment type="subcellular location">
    <subcellularLocation>
        <location evidence="1">Cell membrane</location>
        <topology evidence="1">Multi-pass membrane protein</topology>
    </subcellularLocation>
</comment>
<evidence type="ECO:0000256" key="5">
    <source>
        <dbReference type="ARBA" id="ARBA00023136"/>
    </source>
</evidence>
<evidence type="ECO:0000313" key="7">
    <source>
        <dbReference type="EMBL" id="MDC3415565.1"/>
    </source>
</evidence>
<feature type="transmembrane region" description="Helical" evidence="6">
    <location>
        <begin position="65"/>
        <end position="88"/>
    </location>
</feature>
<keyword evidence="4 6" id="KW-1133">Transmembrane helix</keyword>
<dbReference type="Pfam" id="PF02690">
    <property type="entry name" value="Na_Pi_cotrans"/>
    <property type="match status" value="2"/>
</dbReference>
<keyword evidence="2" id="KW-1003">Cell membrane</keyword>
<dbReference type="PANTHER" id="PTHR10010">
    <property type="entry name" value="SOLUTE CARRIER FAMILY 34 SODIUM PHOSPHATE , MEMBER 2-RELATED"/>
    <property type="match status" value="1"/>
</dbReference>
<dbReference type="GO" id="GO:0005886">
    <property type="term" value="C:plasma membrane"/>
    <property type="evidence" value="ECO:0007669"/>
    <property type="project" value="UniProtKB-SubCell"/>
</dbReference>
<keyword evidence="5 6" id="KW-0472">Membrane</keyword>
<dbReference type="InterPro" id="IPR003841">
    <property type="entry name" value="Na/Pi_transpt"/>
</dbReference>
<dbReference type="PANTHER" id="PTHR10010:SF46">
    <property type="entry name" value="SODIUM-DEPENDENT PHOSPHATE TRANSPORT PROTEIN 2B"/>
    <property type="match status" value="1"/>
</dbReference>
<feature type="transmembrane region" description="Helical" evidence="6">
    <location>
        <begin position="172"/>
        <end position="194"/>
    </location>
</feature>
<name>A0A9X3WAI0_9BACI</name>
<reference evidence="7" key="1">
    <citation type="submission" date="2022-06" db="EMBL/GenBank/DDBJ databases">
        <title>Aquibacillus sp. a new bacterium isolated from soil saline samples.</title>
        <authorList>
            <person name="Galisteo C."/>
            <person name="De La Haba R."/>
            <person name="Sanchez-Porro C."/>
            <person name="Ventosa A."/>
        </authorList>
    </citation>
    <scope>NUCLEOTIDE SEQUENCE</scope>
    <source>
        <strain evidence="7">3ASR75-54</strain>
    </source>
</reference>
<evidence type="ECO:0000256" key="6">
    <source>
        <dbReference type="SAM" id="Phobius"/>
    </source>
</evidence>
<feature type="transmembrane region" description="Helical" evidence="6">
    <location>
        <begin position="206"/>
        <end position="230"/>
    </location>
</feature>
<accession>A0A9X3WAI0</accession>
<dbReference type="NCBIfam" id="TIGR00704">
    <property type="entry name" value="NaPi_cotrn_rel"/>
    <property type="match status" value="1"/>
</dbReference>
<feature type="transmembrane region" description="Helical" evidence="6">
    <location>
        <begin position="6"/>
        <end position="29"/>
    </location>
</feature>
<gene>
    <name evidence="7" type="ORF">NC799_01400</name>
</gene>
<dbReference type="NCBIfam" id="NF037997">
    <property type="entry name" value="Na_Pi_symport"/>
    <property type="match status" value="1"/>
</dbReference>
<feature type="transmembrane region" description="Helical" evidence="6">
    <location>
        <begin position="237"/>
        <end position="257"/>
    </location>
</feature>
<organism evidence="7 8">
    <name type="scientific">Aquibacillus salsiterrae</name>
    <dbReference type="NCBI Taxonomy" id="2950439"/>
    <lineage>
        <taxon>Bacteria</taxon>
        <taxon>Bacillati</taxon>
        <taxon>Bacillota</taxon>
        <taxon>Bacilli</taxon>
        <taxon>Bacillales</taxon>
        <taxon>Bacillaceae</taxon>
        <taxon>Aquibacillus</taxon>
    </lineage>
</organism>
<dbReference type="Proteomes" id="UP001145069">
    <property type="component" value="Unassembled WGS sequence"/>
</dbReference>
<evidence type="ECO:0000256" key="1">
    <source>
        <dbReference type="ARBA" id="ARBA00004651"/>
    </source>
</evidence>
<protein>
    <submittedName>
        <fullName evidence="7">Na/Pi symporter</fullName>
    </submittedName>
</protein>
<keyword evidence="8" id="KW-1185">Reference proteome</keyword>
<comment type="caution">
    <text evidence="7">The sequence shown here is derived from an EMBL/GenBank/DDBJ whole genome shotgun (WGS) entry which is preliminary data.</text>
</comment>
<evidence type="ECO:0000313" key="8">
    <source>
        <dbReference type="Proteomes" id="UP001145069"/>
    </source>
</evidence>
<feature type="transmembrane region" description="Helical" evidence="6">
    <location>
        <begin position="100"/>
        <end position="122"/>
    </location>
</feature>
<evidence type="ECO:0000256" key="2">
    <source>
        <dbReference type="ARBA" id="ARBA00022475"/>
    </source>
</evidence>
<keyword evidence="3 6" id="KW-0812">Transmembrane</keyword>
<feature type="transmembrane region" description="Helical" evidence="6">
    <location>
        <begin position="277"/>
        <end position="297"/>
    </location>
</feature>
<dbReference type="AlphaFoldDB" id="A0A9X3WAI0"/>
<feature type="transmembrane region" description="Helical" evidence="6">
    <location>
        <begin position="128"/>
        <end position="151"/>
    </location>
</feature>
<evidence type="ECO:0000256" key="3">
    <source>
        <dbReference type="ARBA" id="ARBA00022692"/>
    </source>
</evidence>
<proteinExistence type="predicted"/>